<comment type="caution">
    <text evidence="2">The sequence shown here is derived from an EMBL/GenBank/DDBJ whole genome shotgun (WGS) entry which is preliminary data.</text>
</comment>
<dbReference type="EMBL" id="SKCS01000006">
    <property type="protein sequence ID" value="TNN21387.1"/>
    <property type="molecule type" value="Genomic_DNA"/>
</dbReference>
<feature type="compositionally biased region" description="Low complexity" evidence="1">
    <location>
        <begin position="431"/>
        <end position="442"/>
    </location>
</feature>
<feature type="region of interest" description="Disordered" evidence="1">
    <location>
        <begin position="219"/>
        <end position="255"/>
    </location>
</feature>
<feature type="region of interest" description="Disordered" evidence="1">
    <location>
        <begin position="109"/>
        <end position="133"/>
    </location>
</feature>
<feature type="compositionally biased region" description="Low complexity" evidence="1">
    <location>
        <begin position="116"/>
        <end position="130"/>
    </location>
</feature>
<sequence length="1089" mass="118321">MFKFLMFWYNLAPDESVDVFGPFSIEQLQQYRSENLNPASESISKLTLNASDRELIDLAPVIKDALQKSDPIATNTSINNFNRANSYPNSYTSYNYHKSHKLDQLRDPSTTMVNNSKHSTQQRSTKTTTSNGFTFSPMSTSKCNLELNNSTVCCTTLLPVRSDTGSLIYSKDTNGISLKSERYSLKRPRPLSPSSFPSSPAKISTYNFHPSSSPPLLISEIPFSSSSNSNSSTGSNSSNSSRTSQIHPQIRRPSDSTLIINGNVSSLITNNSVSLTCANSNNNRTTSSAFYAVSMHDNSIGLPRSLQSASVPAPATTSIVIPALNNLLSHTTSISNDQVQSISHHFHPDQSSKVHSPFVTLPSSSPLLLHHQPCTIQQGSFTKENSFLCSQPYLGLIVSGPVNGLHIYPSPLNTATTTTVTTNNTGTISLINSSGYSSSGKSTPRQPAKKRPEARTPTIDGSLTDENLLLYPLSNSLTVTSAVATTGLCNVDDSQSHLSATSGSSSTSGSTITNTFMVHYNTPFVPVHGRIGRPSSTEDLIHINSGYLNSNPGSNSLSSTSTKSMTTNSLNNSPKYISEKHQLANANINSSTDHDDRIGNDGDTVDDDEGEMDQELVDIMVGRNAVTASVASNFSFSSNLRNSIKSQLVQHQMHPLLLNHHSSEINNSDSPDGRRVIAAMVAALANVGESPLMDSSTPVNSRRSASACSLPHFDINSHEDSVDLFPHNNHLNNSTINLHQNHHNNQYSRLSHFNHNHQSVFNNNLKHSFNNIENELTNHPHSGKTIKKSLVEEREGVVDDGQPLTPPPPKLMLSSLKLPTPSAAVTTTSSTASFSESGDHAALEIIPKLPSSINYAVNNNNYNSNNTSGSVNEFSLNIKDSSPQESMQELACLLRNSPASGISQELIDMLANMAQQYGMQQSRTGSRASRPSSQVAQRFYRSLVNGSVCGSPFSVSGSTSSNFNFLHTPNSCGGGVIATCEHNASTTPLNCADQTNGMISSNNNYSTLSINHFNSLSFTPLSIDDPDSSQLVISQPSTCTNHEFLLTNNNYIPDHHLIYWYHRPLRQHQHLRCRYNSIEQIDLLESSSS</sequence>
<evidence type="ECO:0000313" key="2">
    <source>
        <dbReference type="EMBL" id="TNN21387.1"/>
    </source>
</evidence>
<accession>A0A4Z2DYA8</accession>
<feature type="region of interest" description="Disordered" evidence="1">
    <location>
        <begin position="589"/>
        <end position="609"/>
    </location>
</feature>
<feature type="region of interest" description="Disordered" evidence="1">
    <location>
        <begin position="180"/>
        <end position="200"/>
    </location>
</feature>
<dbReference type="STRING" id="6182.A0A4Z2DYA8"/>
<evidence type="ECO:0000313" key="3">
    <source>
        <dbReference type="Proteomes" id="UP000311919"/>
    </source>
</evidence>
<dbReference type="Proteomes" id="UP000311919">
    <property type="component" value="Unassembled WGS sequence"/>
</dbReference>
<proteinExistence type="predicted"/>
<keyword evidence="3" id="KW-1185">Reference proteome</keyword>
<dbReference type="OrthoDB" id="10055441at2759"/>
<feature type="region of interest" description="Disordered" evidence="1">
    <location>
        <begin position="550"/>
        <end position="569"/>
    </location>
</feature>
<organism evidence="2 3">
    <name type="scientific">Schistosoma japonicum</name>
    <name type="common">Blood fluke</name>
    <dbReference type="NCBI Taxonomy" id="6182"/>
    <lineage>
        <taxon>Eukaryota</taxon>
        <taxon>Metazoa</taxon>
        <taxon>Spiralia</taxon>
        <taxon>Lophotrochozoa</taxon>
        <taxon>Platyhelminthes</taxon>
        <taxon>Trematoda</taxon>
        <taxon>Digenea</taxon>
        <taxon>Strigeidida</taxon>
        <taxon>Schistosomatoidea</taxon>
        <taxon>Schistosomatidae</taxon>
        <taxon>Schistosoma</taxon>
    </lineage>
</organism>
<feature type="compositionally biased region" description="Low complexity" evidence="1">
    <location>
        <begin position="219"/>
        <end position="244"/>
    </location>
</feature>
<dbReference type="AlphaFoldDB" id="A0A4Z2DYA8"/>
<gene>
    <name evidence="2" type="ORF">EWB00_009663</name>
</gene>
<name>A0A4Z2DYA8_SCHJA</name>
<evidence type="ECO:0000256" key="1">
    <source>
        <dbReference type="SAM" id="MobiDB-lite"/>
    </source>
</evidence>
<feature type="region of interest" description="Disordered" evidence="1">
    <location>
        <begin position="431"/>
        <end position="461"/>
    </location>
</feature>
<reference evidence="2 3" key="1">
    <citation type="submission" date="2019-03" db="EMBL/GenBank/DDBJ databases">
        <title>An improved genome assembly of the fluke Schistosoma japonicum.</title>
        <authorList>
            <person name="Hu W."/>
            <person name="Luo F."/>
            <person name="Yin M."/>
            <person name="Mo X."/>
            <person name="Sun C."/>
            <person name="Wu Q."/>
            <person name="Zhu B."/>
            <person name="Xiang M."/>
            <person name="Wang J."/>
            <person name="Wang Y."/>
            <person name="Zhang T."/>
            <person name="Xu B."/>
            <person name="Zheng H."/>
            <person name="Feng Z."/>
        </authorList>
    </citation>
    <scope>NUCLEOTIDE SEQUENCE [LARGE SCALE GENOMIC DNA]</scope>
    <source>
        <strain evidence="2">HuSjv2</strain>
        <tissue evidence="2">Worms</tissue>
    </source>
</reference>
<feature type="non-terminal residue" evidence="2">
    <location>
        <position position="1089"/>
    </location>
</feature>
<protein>
    <submittedName>
        <fullName evidence="2">Nuclear factor 1 C-type</fullName>
    </submittedName>
</protein>